<evidence type="ECO:0000313" key="1">
    <source>
        <dbReference type="EMBL" id="PYD47231.1"/>
    </source>
</evidence>
<sequence>MEEASESAVALPPAYRHPSGVQCIEIARHMSFCLGNAVKYVWRGWWDPDHTVTGDLEKAARHIREWLSMEVRPRMPMCHVVTRAVSRFATVDQEGRFSTIVRDLCRADFTHGNENAARHALALIMAEIAKRKDTNAA</sequence>
<gene>
    <name evidence="1" type="ORF">C3920_10945</name>
    <name evidence="2" type="ORF">CFR71_10950</name>
</gene>
<dbReference type="EMBL" id="PRCW01000087">
    <property type="protein sequence ID" value="PYD47231.1"/>
    <property type="molecule type" value="Genomic_DNA"/>
</dbReference>
<comment type="caution">
    <text evidence="2">The sequence shown here is derived from an EMBL/GenBank/DDBJ whole genome shotgun (WGS) entry which is preliminary data.</text>
</comment>
<reference evidence="2 3" key="1">
    <citation type="submission" date="2017-07" db="EMBL/GenBank/DDBJ databases">
        <title>A draft genome sequence of Komagataeibacter sp. T5K1.</title>
        <authorList>
            <person name="Skraban J."/>
            <person name="Cleenwerck I."/>
            <person name="Vandamme P."/>
            <person name="Trcek J."/>
        </authorList>
    </citation>
    <scope>NUCLEOTIDE SEQUENCE [LARGE SCALE GENOMIC DNA]</scope>
    <source>
        <strain evidence="2 3">T5K1</strain>
    </source>
</reference>
<proteinExistence type="predicted"/>
<evidence type="ECO:0000313" key="4">
    <source>
        <dbReference type="Proteomes" id="UP000248116"/>
    </source>
</evidence>
<protein>
    <recommendedName>
        <fullName evidence="5">DUF3310 domain-containing protein</fullName>
    </recommendedName>
</protein>
<evidence type="ECO:0000313" key="3">
    <source>
        <dbReference type="Proteomes" id="UP000247609"/>
    </source>
</evidence>
<keyword evidence="4" id="KW-1185">Reference proteome</keyword>
<dbReference type="Proteomes" id="UP000247609">
    <property type="component" value="Unassembled WGS sequence"/>
</dbReference>
<evidence type="ECO:0000313" key="2">
    <source>
        <dbReference type="EMBL" id="PYD75123.1"/>
    </source>
</evidence>
<reference evidence="1 4" key="2">
    <citation type="submission" date="2018-02" db="EMBL/GenBank/DDBJ databases">
        <authorList>
            <person name="Skraban J."/>
            <person name="Trcek J."/>
        </authorList>
    </citation>
    <scope>NUCLEOTIDE SEQUENCE [LARGE SCALE GENOMIC DNA]</scope>
    <source>
        <strain evidence="1 4">AV446</strain>
    </source>
</reference>
<accession>A0A318QQZ2</accession>
<evidence type="ECO:0008006" key="5">
    <source>
        <dbReference type="Google" id="ProtNLM"/>
    </source>
</evidence>
<dbReference type="RefSeq" id="WP_206057938.1">
    <property type="nucleotide sequence ID" value="NZ_NOXG01000014.1"/>
</dbReference>
<dbReference type="EMBL" id="NOXG01000014">
    <property type="protein sequence ID" value="PYD75123.1"/>
    <property type="molecule type" value="Genomic_DNA"/>
</dbReference>
<organism evidence="2 3">
    <name type="scientific">Novacetimonas pomaceti</name>
    <dbReference type="NCBI Taxonomy" id="2021998"/>
    <lineage>
        <taxon>Bacteria</taxon>
        <taxon>Pseudomonadati</taxon>
        <taxon>Pseudomonadota</taxon>
        <taxon>Alphaproteobacteria</taxon>
        <taxon>Acetobacterales</taxon>
        <taxon>Acetobacteraceae</taxon>
        <taxon>Novacetimonas</taxon>
    </lineage>
</organism>
<dbReference type="Proteomes" id="UP000248116">
    <property type="component" value="Unassembled WGS sequence"/>
</dbReference>
<name>A0A318QQZ2_9PROT</name>
<dbReference type="AlphaFoldDB" id="A0A318QQZ2"/>